<accession>A0ABD6AGX9</accession>
<organism evidence="4 5">
    <name type="scientific">Halomarina halobia</name>
    <dbReference type="NCBI Taxonomy" id="3033386"/>
    <lineage>
        <taxon>Archaea</taxon>
        <taxon>Methanobacteriati</taxon>
        <taxon>Methanobacteriota</taxon>
        <taxon>Stenosarchaea group</taxon>
        <taxon>Halobacteria</taxon>
        <taxon>Halobacteriales</taxon>
        <taxon>Natronomonadaceae</taxon>
        <taxon>Halomarina</taxon>
    </lineage>
</organism>
<dbReference type="RefSeq" id="WP_276306798.1">
    <property type="nucleotide sequence ID" value="NZ_CP119994.1"/>
</dbReference>
<dbReference type="AlphaFoldDB" id="A0ABD6AGX9"/>
<evidence type="ECO:0000256" key="2">
    <source>
        <dbReference type="ARBA" id="ARBA00022670"/>
    </source>
</evidence>
<dbReference type="SUPFAM" id="SSF50494">
    <property type="entry name" value="Trypsin-like serine proteases"/>
    <property type="match status" value="1"/>
</dbReference>
<keyword evidence="5" id="KW-1185">Reference proteome</keyword>
<dbReference type="Gene3D" id="2.40.10.10">
    <property type="entry name" value="Trypsin-like serine proteases"/>
    <property type="match status" value="1"/>
</dbReference>
<proteinExistence type="inferred from homology"/>
<dbReference type="EMBL" id="JBHTBF010000004">
    <property type="protein sequence ID" value="MFC7319209.1"/>
    <property type="molecule type" value="Genomic_DNA"/>
</dbReference>
<reference evidence="4 5" key="1">
    <citation type="journal article" date="2019" name="Int. J. Syst. Evol. Microbiol.">
        <title>The Global Catalogue of Microorganisms (GCM) 10K type strain sequencing project: providing services to taxonomists for standard genome sequencing and annotation.</title>
        <authorList>
            <consortium name="The Broad Institute Genomics Platform"/>
            <consortium name="The Broad Institute Genome Sequencing Center for Infectious Disease"/>
            <person name="Wu L."/>
            <person name="Ma J."/>
        </authorList>
    </citation>
    <scope>NUCLEOTIDE SEQUENCE [LARGE SCALE GENOMIC DNA]</scope>
    <source>
        <strain evidence="4 5">PSR21</strain>
    </source>
</reference>
<dbReference type="PANTHER" id="PTHR43343:SF3">
    <property type="entry name" value="PROTEASE DO-LIKE 8, CHLOROPLASTIC"/>
    <property type="match status" value="1"/>
</dbReference>
<dbReference type="GeneID" id="79318031"/>
<dbReference type="InterPro" id="IPR009003">
    <property type="entry name" value="Peptidase_S1_PA"/>
</dbReference>
<evidence type="ECO:0000256" key="3">
    <source>
        <dbReference type="ARBA" id="ARBA00022801"/>
    </source>
</evidence>
<dbReference type="GO" id="GO:0006508">
    <property type="term" value="P:proteolysis"/>
    <property type="evidence" value="ECO:0007669"/>
    <property type="project" value="UniProtKB-KW"/>
</dbReference>
<evidence type="ECO:0000313" key="5">
    <source>
        <dbReference type="Proteomes" id="UP001596547"/>
    </source>
</evidence>
<evidence type="ECO:0000256" key="1">
    <source>
        <dbReference type="ARBA" id="ARBA00010541"/>
    </source>
</evidence>
<dbReference type="Proteomes" id="UP001596547">
    <property type="component" value="Unassembled WGS sequence"/>
</dbReference>
<evidence type="ECO:0000313" key="4">
    <source>
        <dbReference type="EMBL" id="MFC7319209.1"/>
    </source>
</evidence>
<dbReference type="PANTHER" id="PTHR43343">
    <property type="entry name" value="PEPTIDASE S12"/>
    <property type="match status" value="1"/>
</dbReference>
<comment type="caution">
    <text evidence="4">The sequence shown here is derived from an EMBL/GenBank/DDBJ whole genome shotgun (WGS) entry which is preliminary data.</text>
</comment>
<sequence>MLVQRGEGQGSGFVYDGEGHVVTNAHVVGSASSVNVQLSRDDWRAGRVLGRDVPTDLAVVAVERM</sequence>
<dbReference type="InterPro" id="IPR043504">
    <property type="entry name" value="Peptidase_S1_PA_chymotrypsin"/>
</dbReference>
<name>A0ABD6AGX9_9EURY</name>
<comment type="similarity">
    <text evidence="1">Belongs to the peptidase S1C family.</text>
</comment>
<dbReference type="Pfam" id="PF13365">
    <property type="entry name" value="Trypsin_2"/>
    <property type="match status" value="1"/>
</dbReference>
<dbReference type="GO" id="GO:0008233">
    <property type="term" value="F:peptidase activity"/>
    <property type="evidence" value="ECO:0007669"/>
    <property type="project" value="UniProtKB-KW"/>
</dbReference>
<protein>
    <submittedName>
        <fullName evidence="4">Trypsin-like peptidase domain-containing protein</fullName>
    </submittedName>
</protein>
<keyword evidence="2" id="KW-0645">Protease</keyword>
<keyword evidence="3" id="KW-0378">Hydrolase</keyword>
<dbReference type="InterPro" id="IPR051201">
    <property type="entry name" value="Chloro_Bact_Ser_Proteases"/>
</dbReference>
<gene>
    <name evidence="4" type="ORF">ACFQPE_20785</name>
</gene>